<gene>
    <name evidence="3" type="ORF">SEMRO_268_G103640.1</name>
</gene>
<evidence type="ECO:0000259" key="2">
    <source>
        <dbReference type="Pfam" id="PF00350"/>
    </source>
</evidence>
<evidence type="ECO:0000313" key="3">
    <source>
        <dbReference type="EMBL" id="CAB9506472.1"/>
    </source>
</evidence>
<keyword evidence="4" id="KW-1185">Reference proteome</keyword>
<evidence type="ECO:0000313" key="4">
    <source>
        <dbReference type="Proteomes" id="UP001153069"/>
    </source>
</evidence>
<feature type="domain" description="Dynamin N-terminal" evidence="2">
    <location>
        <begin position="9"/>
        <end position="177"/>
    </location>
</feature>
<dbReference type="EMBL" id="CAICTM010000267">
    <property type="protein sequence ID" value="CAB9506472.1"/>
    <property type="molecule type" value="Genomic_DNA"/>
</dbReference>
<name>A0A9N8HB82_9STRA</name>
<dbReference type="SUPFAM" id="SSF52540">
    <property type="entry name" value="P-loop containing nucleoside triphosphate hydrolases"/>
    <property type="match status" value="1"/>
</dbReference>
<dbReference type="CDD" id="cd00882">
    <property type="entry name" value="Ras_like_GTPase"/>
    <property type="match status" value="1"/>
</dbReference>
<sequence length="742" mass="82780">MAAAFYLNVAVLGCEGSGKSSVVNALASGLVAEIGRQEGKRTTESIDAFELGNSDESSQKNSSSASDHVDPDPIKAIYNQVKLKNESLRSNDDEKKGDEDAVSNHYYMVPARKHPIAMWHGCRLTLMDTPSMDARVRSYCRQQWGSLDATIVVLDATKPVEDTQQIELLKFVQMTRDKMGRVPCFILWNKIKDAVQLTKEEQQMFQETHKLIETVFGKSPDQQLEHSTPNNNNYPVLVPTSTTSALLFDAGSGMSKEEFTKQVPLNWFDEIGRQECGADEWGPFSVEQKFDKMHALLQHNQTDNNDSTGGDNSADSFRGRLCRGSGFDKLVLAMEQRIGGHIQPAIAERALEHMMKNNDANPSHFLNHLEVFMEMHKALGKSTHQLRERCWEGYDKMAKAASDTFSTDYGEGLKDLVHVAYQLQSLQCLCSDEGHQEGMDKEWAKLIMGFLATINHHANTWDIKRWFSVEEKERRTSTTWRTLSPIDWHNLLESVLLLRCEPMFARCFGPEILVLEQHKSQLQGHLSRCSKGGRKNCSFGDHKSIHEVCKVELAATPGGRAIPLNKSHDRFVSLEIPRDFATAQNHFGHIIYLFCRSKDNHAARPLPSFWTTPVVEESSVVPVATVASKNANESAEPTTNLSSKKADESCGVTDPTFHSSVATNEADSSRPKKKGRATNDGAASSQPKKNVPTTVRSSAKSEADASQPKKKRRATSAGQAQSPPALRTSKRQRRTPQRIQLP</sequence>
<feature type="compositionally biased region" description="Polar residues" evidence="1">
    <location>
        <begin position="681"/>
        <end position="700"/>
    </location>
</feature>
<accession>A0A9N8HB82</accession>
<dbReference type="InterPro" id="IPR027417">
    <property type="entry name" value="P-loop_NTPase"/>
</dbReference>
<evidence type="ECO:0000256" key="1">
    <source>
        <dbReference type="SAM" id="MobiDB-lite"/>
    </source>
</evidence>
<feature type="compositionally biased region" description="Low complexity" evidence="1">
    <location>
        <begin position="54"/>
        <end position="66"/>
    </location>
</feature>
<organism evidence="3 4">
    <name type="scientific">Seminavis robusta</name>
    <dbReference type="NCBI Taxonomy" id="568900"/>
    <lineage>
        <taxon>Eukaryota</taxon>
        <taxon>Sar</taxon>
        <taxon>Stramenopiles</taxon>
        <taxon>Ochrophyta</taxon>
        <taxon>Bacillariophyta</taxon>
        <taxon>Bacillariophyceae</taxon>
        <taxon>Bacillariophycidae</taxon>
        <taxon>Naviculales</taxon>
        <taxon>Naviculaceae</taxon>
        <taxon>Seminavis</taxon>
    </lineage>
</organism>
<dbReference type="InterPro" id="IPR045063">
    <property type="entry name" value="Dynamin_N"/>
</dbReference>
<reference evidence="3" key="1">
    <citation type="submission" date="2020-06" db="EMBL/GenBank/DDBJ databases">
        <authorList>
            <consortium name="Plant Systems Biology data submission"/>
        </authorList>
    </citation>
    <scope>NUCLEOTIDE SEQUENCE</scope>
    <source>
        <strain evidence="3">D6</strain>
    </source>
</reference>
<feature type="compositionally biased region" description="Polar residues" evidence="1">
    <location>
        <begin position="630"/>
        <end position="643"/>
    </location>
</feature>
<proteinExistence type="predicted"/>
<dbReference type="AlphaFoldDB" id="A0A9N8HB82"/>
<comment type="caution">
    <text evidence="3">The sequence shown here is derived from an EMBL/GenBank/DDBJ whole genome shotgun (WGS) entry which is preliminary data.</text>
</comment>
<feature type="region of interest" description="Disordered" evidence="1">
    <location>
        <begin position="50"/>
        <end position="72"/>
    </location>
</feature>
<feature type="region of interest" description="Disordered" evidence="1">
    <location>
        <begin position="630"/>
        <end position="742"/>
    </location>
</feature>
<dbReference type="Pfam" id="PF00350">
    <property type="entry name" value="Dynamin_N"/>
    <property type="match status" value="1"/>
</dbReference>
<dbReference type="Proteomes" id="UP001153069">
    <property type="component" value="Unassembled WGS sequence"/>
</dbReference>
<protein>
    <recommendedName>
        <fullName evidence="2">Dynamin N-terminal domain-containing protein</fullName>
    </recommendedName>
</protein>
<dbReference type="Gene3D" id="3.40.50.300">
    <property type="entry name" value="P-loop containing nucleotide triphosphate hydrolases"/>
    <property type="match status" value="1"/>
</dbReference>
<feature type="compositionally biased region" description="Polar residues" evidence="1">
    <location>
        <begin position="656"/>
        <end position="666"/>
    </location>
</feature>